<evidence type="ECO:0000313" key="2">
    <source>
        <dbReference type="Proteomes" id="UP001732700"/>
    </source>
</evidence>
<dbReference type="Proteomes" id="UP001732700">
    <property type="component" value="Chromosome 2D"/>
</dbReference>
<proteinExistence type="predicted"/>
<reference evidence="1" key="2">
    <citation type="submission" date="2025-09" db="UniProtKB">
        <authorList>
            <consortium name="EnsemblPlants"/>
        </authorList>
    </citation>
    <scope>IDENTIFICATION</scope>
</reference>
<sequence>MATPAPHFVDEILEEIFLRLPTPAELARASTACPRFHRIITDRPFLRRFRKLHPPPLLGFVDGSRFLPVQAPHPSAPLARAFADAADFTYSFVPGCSRWVPCDARDGRVLLRGSITYSSTKLAVCDPLSRRYVLLPLIPKEMTAQQHCLADFGHKLATIGKDEDETSFKVVWTVLCGSKLMVFVYNSVTTEWSTSSSAFSVADPSWQNLGNLSRSSYLDGCFYWGSVWEDKLLVLDTRNMEFSTIDSGHIMQLVDLPGKTWCFSSAVDGTKGAVEMFTLVSDQDHAEPSFHLCHTIQQNNGESSDEWKLKSIISLPLGFGYCTVDEAEGFMFLLRNRELQPAGYVEDLIISVEVKTSELKNLCGATRFHVDRGFHSYFGFPLSKPSL</sequence>
<reference evidence="1" key="1">
    <citation type="submission" date="2021-05" db="EMBL/GenBank/DDBJ databases">
        <authorList>
            <person name="Scholz U."/>
            <person name="Mascher M."/>
            <person name="Fiebig A."/>
        </authorList>
    </citation>
    <scope>NUCLEOTIDE SEQUENCE [LARGE SCALE GENOMIC DNA]</scope>
</reference>
<organism evidence="1 2">
    <name type="scientific">Avena sativa</name>
    <name type="common">Oat</name>
    <dbReference type="NCBI Taxonomy" id="4498"/>
    <lineage>
        <taxon>Eukaryota</taxon>
        <taxon>Viridiplantae</taxon>
        <taxon>Streptophyta</taxon>
        <taxon>Embryophyta</taxon>
        <taxon>Tracheophyta</taxon>
        <taxon>Spermatophyta</taxon>
        <taxon>Magnoliopsida</taxon>
        <taxon>Liliopsida</taxon>
        <taxon>Poales</taxon>
        <taxon>Poaceae</taxon>
        <taxon>BOP clade</taxon>
        <taxon>Pooideae</taxon>
        <taxon>Poodae</taxon>
        <taxon>Poeae</taxon>
        <taxon>Poeae Chloroplast Group 1 (Aveneae type)</taxon>
        <taxon>Aveninae</taxon>
        <taxon>Avena</taxon>
    </lineage>
</organism>
<keyword evidence="2" id="KW-1185">Reference proteome</keyword>
<dbReference type="EnsemblPlants" id="AVESA.00010b.r2.2DG0388110.1">
    <property type="protein sequence ID" value="AVESA.00010b.r2.2DG0388110.1.CDS.1"/>
    <property type="gene ID" value="AVESA.00010b.r2.2DG0388110"/>
</dbReference>
<protein>
    <submittedName>
        <fullName evidence="1">Uncharacterized protein</fullName>
    </submittedName>
</protein>
<accession>A0ACD5VA33</accession>
<name>A0ACD5VA33_AVESA</name>
<evidence type="ECO:0000313" key="1">
    <source>
        <dbReference type="EnsemblPlants" id="AVESA.00010b.r2.2DG0388110.1.CDS.1"/>
    </source>
</evidence>